<keyword evidence="7" id="KW-0999">Mitochondrion inner membrane</keyword>
<keyword evidence="11 14" id="KW-0472">Membrane</keyword>
<feature type="transmembrane region" description="Helical" evidence="14">
    <location>
        <begin position="289"/>
        <end position="315"/>
    </location>
</feature>
<feature type="transmembrane region" description="Helical" evidence="14">
    <location>
        <begin position="150"/>
        <end position="172"/>
    </location>
</feature>
<dbReference type="GeneID" id="70590998"/>
<evidence type="ECO:0000256" key="6">
    <source>
        <dbReference type="ARBA" id="ARBA00022692"/>
    </source>
</evidence>
<feature type="transmembrane region" description="Helical" evidence="14">
    <location>
        <begin position="78"/>
        <end position="99"/>
    </location>
</feature>
<dbReference type="GO" id="GO:0005743">
    <property type="term" value="C:mitochondrial inner membrane"/>
    <property type="evidence" value="ECO:0007669"/>
    <property type="project" value="UniProtKB-SubCell"/>
</dbReference>
<comment type="subcellular location">
    <subcellularLocation>
        <location evidence="2 12">Mitochondrion inner membrane</location>
        <topology evidence="2 12">Multi-pass membrane protein</topology>
    </subcellularLocation>
</comment>
<organism evidence="15">
    <name type="scientific">Cerceris quinquefasciata</name>
    <dbReference type="NCBI Taxonomy" id="2026451"/>
    <lineage>
        <taxon>Eukaryota</taxon>
        <taxon>Metazoa</taxon>
        <taxon>Ecdysozoa</taxon>
        <taxon>Arthropoda</taxon>
        <taxon>Hexapoda</taxon>
        <taxon>Insecta</taxon>
        <taxon>Pterygota</taxon>
        <taxon>Neoptera</taxon>
        <taxon>Endopterygota</taxon>
        <taxon>Hymenoptera</taxon>
        <taxon>Apocrita</taxon>
        <taxon>Aculeata</taxon>
        <taxon>Apoidea</taxon>
        <taxon>Crabronidae</taxon>
        <taxon>Philanthinae</taxon>
        <taxon>Cercerini</taxon>
        <taxon>Cerceris</taxon>
    </lineage>
</organism>
<evidence type="ECO:0000256" key="3">
    <source>
        <dbReference type="ARBA" id="ARBA00010535"/>
    </source>
</evidence>
<evidence type="ECO:0000256" key="1">
    <source>
        <dbReference type="ARBA" id="ARBA00003257"/>
    </source>
</evidence>
<keyword evidence="5" id="KW-0813">Transport</keyword>
<dbReference type="PANTHER" id="PTHR11432">
    <property type="entry name" value="NADH DEHYDROGENASE SUBUNIT 1"/>
    <property type="match status" value="1"/>
</dbReference>
<evidence type="ECO:0000256" key="5">
    <source>
        <dbReference type="ARBA" id="ARBA00022448"/>
    </source>
</evidence>
<keyword evidence="12" id="KW-0520">NAD</keyword>
<protein>
    <recommendedName>
        <fullName evidence="4 13">NADH-ubiquinone oxidoreductase chain 1</fullName>
        <ecNumber evidence="13">7.1.1.2</ecNumber>
    </recommendedName>
</protein>
<dbReference type="PANTHER" id="PTHR11432:SF3">
    <property type="entry name" value="NADH-UBIQUINONE OXIDOREDUCTASE CHAIN 1"/>
    <property type="match status" value="1"/>
</dbReference>
<keyword evidence="6 12" id="KW-0812">Transmembrane</keyword>
<evidence type="ECO:0000313" key="15">
    <source>
        <dbReference type="EMBL" id="QTV22623.1"/>
    </source>
</evidence>
<evidence type="ECO:0000256" key="10">
    <source>
        <dbReference type="ARBA" id="ARBA00023128"/>
    </source>
</evidence>
<feature type="transmembrane region" description="Helical" evidence="14">
    <location>
        <begin position="184"/>
        <end position="203"/>
    </location>
</feature>
<name>A0A8B0JLE3_9HYME</name>
<sequence length="316" mass="37640">MSLFVSMSFNLNLVCYLIMIISVLFSVAFLTLMERKILGYMQNRKGPNKIMFMGLFQPFSDAMKLLTKEIFFIKISNYIYFFISPLLAFIISLFIWVIYPFMFNIYYMNFSLIFIFCCLGFNVYSSMIGGWSSCSNYSMLGSIRAIAQSISYEVSMILMIFCLMIMSESYILVDYNQLQEYMGYYYYFFPLYMFFFISILAELNRTPFDLVEGESELVSGFNTEYMSSLFTLFFLAEYSMILFMSMLIVLLFFGFNNYFILNYMYHIYSILWIRAVFPRIRYDQLMFMCWKIFLPVTLSLIINVFGLKMLMIYIIL</sequence>
<dbReference type="GO" id="GO:0008137">
    <property type="term" value="F:NADH dehydrogenase (ubiquinone) activity"/>
    <property type="evidence" value="ECO:0007669"/>
    <property type="project" value="UniProtKB-EC"/>
</dbReference>
<evidence type="ECO:0000256" key="14">
    <source>
        <dbReference type="SAM" id="Phobius"/>
    </source>
</evidence>
<keyword evidence="9 13" id="KW-0830">Ubiquinone</keyword>
<comment type="function">
    <text evidence="1">Core subunit of the mitochondrial membrane respiratory chain NADH dehydrogenase (Complex I) that is believed to belong to the minimal assembly required for catalysis. Complex I functions in the transfer of electrons from NADH to the respiratory chain. The immediate electron acceptor for the enzyme is believed to be ubiquinone.</text>
</comment>
<dbReference type="AlphaFoldDB" id="A0A8B0JLE3"/>
<dbReference type="CTD" id="4535"/>
<dbReference type="PROSITE" id="PS00668">
    <property type="entry name" value="COMPLEX1_ND1_2"/>
    <property type="match status" value="1"/>
</dbReference>
<dbReference type="EC" id="7.1.1.2" evidence="13"/>
<reference evidence="15" key="1">
    <citation type="submission" date="2020-12" db="EMBL/GenBank/DDBJ databases">
        <authorList>
            <person name="Li X.-L."/>
        </authorList>
    </citation>
    <scope>NUCLEOTIDE SEQUENCE</scope>
</reference>
<feature type="transmembrane region" description="Helical" evidence="14">
    <location>
        <begin position="13"/>
        <end position="33"/>
    </location>
</feature>
<evidence type="ECO:0000256" key="13">
    <source>
        <dbReference type="RuleBase" id="RU000473"/>
    </source>
</evidence>
<feature type="transmembrane region" description="Helical" evidence="14">
    <location>
        <begin position="105"/>
        <end position="129"/>
    </location>
</feature>
<dbReference type="PROSITE" id="PS00667">
    <property type="entry name" value="COMPLEX1_ND1_1"/>
    <property type="match status" value="1"/>
</dbReference>
<keyword evidence="8 14" id="KW-1133">Transmembrane helix</keyword>
<gene>
    <name evidence="15" type="primary">ND1</name>
</gene>
<feature type="transmembrane region" description="Helical" evidence="14">
    <location>
        <begin position="229"/>
        <end position="253"/>
    </location>
</feature>
<evidence type="ECO:0000256" key="2">
    <source>
        <dbReference type="ARBA" id="ARBA00004448"/>
    </source>
</evidence>
<evidence type="ECO:0000256" key="11">
    <source>
        <dbReference type="ARBA" id="ARBA00023136"/>
    </source>
</evidence>
<comment type="similarity">
    <text evidence="3 12">Belongs to the complex I subunit 1 family.</text>
</comment>
<accession>A0A8B0JLE3</accession>
<evidence type="ECO:0000256" key="12">
    <source>
        <dbReference type="RuleBase" id="RU000471"/>
    </source>
</evidence>
<dbReference type="InterPro" id="IPR001694">
    <property type="entry name" value="NADH_UbQ_OxRdtase_su1/FPO"/>
</dbReference>
<dbReference type="Pfam" id="PF00146">
    <property type="entry name" value="NADHdh"/>
    <property type="match status" value="1"/>
</dbReference>
<evidence type="ECO:0000256" key="9">
    <source>
        <dbReference type="ARBA" id="ARBA00023075"/>
    </source>
</evidence>
<feature type="transmembrane region" description="Helical" evidence="14">
    <location>
        <begin position="259"/>
        <end position="277"/>
    </location>
</feature>
<dbReference type="InterPro" id="IPR018086">
    <property type="entry name" value="NADH_UbQ_OxRdtase_su1_CS"/>
</dbReference>
<dbReference type="GO" id="GO:0003954">
    <property type="term" value="F:NADH dehydrogenase activity"/>
    <property type="evidence" value="ECO:0007669"/>
    <property type="project" value="TreeGrafter"/>
</dbReference>
<evidence type="ECO:0000256" key="7">
    <source>
        <dbReference type="ARBA" id="ARBA00022792"/>
    </source>
</evidence>
<dbReference type="RefSeq" id="YP_010250555.1">
    <property type="nucleotide sequence ID" value="NC_060358.1"/>
</dbReference>
<comment type="catalytic activity">
    <reaction evidence="13">
        <text>a ubiquinone + NADH + 5 H(+)(in) = a ubiquinol + NAD(+) + 4 H(+)(out)</text>
        <dbReference type="Rhea" id="RHEA:29091"/>
        <dbReference type="Rhea" id="RHEA-COMP:9565"/>
        <dbReference type="Rhea" id="RHEA-COMP:9566"/>
        <dbReference type="ChEBI" id="CHEBI:15378"/>
        <dbReference type="ChEBI" id="CHEBI:16389"/>
        <dbReference type="ChEBI" id="CHEBI:17976"/>
        <dbReference type="ChEBI" id="CHEBI:57540"/>
        <dbReference type="ChEBI" id="CHEBI:57945"/>
        <dbReference type="EC" id="7.1.1.2"/>
    </reaction>
</comment>
<keyword evidence="10 13" id="KW-0496">Mitochondrion</keyword>
<dbReference type="EMBL" id="MW402864">
    <property type="protein sequence ID" value="QTV22623.1"/>
    <property type="molecule type" value="Genomic_DNA"/>
</dbReference>
<proteinExistence type="inferred from homology"/>
<dbReference type="GO" id="GO:0009060">
    <property type="term" value="P:aerobic respiration"/>
    <property type="evidence" value="ECO:0007669"/>
    <property type="project" value="TreeGrafter"/>
</dbReference>
<evidence type="ECO:0000256" key="4">
    <source>
        <dbReference type="ARBA" id="ARBA00021009"/>
    </source>
</evidence>
<geneLocation type="mitochondrion" evidence="15"/>
<evidence type="ECO:0000256" key="8">
    <source>
        <dbReference type="ARBA" id="ARBA00022989"/>
    </source>
</evidence>
<dbReference type="HAMAP" id="MF_01350">
    <property type="entry name" value="NDH1_NuoH"/>
    <property type="match status" value="1"/>
</dbReference>